<evidence type="ECO:0000313" key="2">
    <source>
        <dbReference type="Proteomes" id="UP001610335"/>
    </source>
</evidence>
<comment type="caution">
    <text evidence="1">The sequence shown here is derived from an EMBL/GenBank/DDBJ whole genome shotgun (WGS) entry which is preliminary data.</text>
</comment>
<accession>A0ABR4HDD6</accession>
<dbReference type="EMBL" id="JBFXLS010000142">
    <property type="protein sequence ID" value="KAL2813501.1"/>
    <property type="molecule type" value="Genomic_DNA"/>
</dbReference>
<gene>
    <name evidence="1" type="ORF">BDW59DRAFT_30849</name>
</gene>
<dbReference type="Proteomes" id="UP001610335">
    <property type="component" value="Unassembled WGS sequence"/>
</dbReference>
<reference evidence="1 2" key="1">
    <citation type="submission" date="2024-07" db="EMBL/GenBank/DDBJ databases">
        <title>Section-level genome sequencing and comparative genomics of Aspergillus sections Usti and Cavernicolus.</title>
        <authorList>
            <consortium name="Lawrence Berkeley National Laboratory"/>
            <person name="Nybo J.L."/>
            <person name="Vesth T.C."/>
            <person name="Theobald S."/>
            <person name="Frisvad J.C."/>
            <person name="Larsen T.O."/>
            <person name="Kjaerboelling I."/>
            <person name="Rothschild-Mancinelli K."/>
            <person name="Lyhne E.K."/>
            <person name="Kogle M.E."/>
            <person name="Barry K."/>
            <person name="Clum A."/>
            <person name="Na H."/>
            <person name="Ledsgaard L."/>
            <person name="Lin J."/>
            <person name="Lipzen A."/>
            <person name="Kuo A."/>
            <person name="Riley R."/>
            <person name="Mondo S."/>
            <person name="LaButti K."/>
            <person name="Haridas S."/>
            <person name="Pangalinan J."/>
            <person name="Salamov A.A."/>
            <person name="Simmons B.A."/>
            <person name="Magnuson J.K."/>
            <person name="Chen J."/>
            <person name="Drula E."/>
            <person name="Henrissat B."/>
            <person name="Wiebenga A."/>
            <person name="Lubbers R.J."/>
            <person name="Gomes A.C."/>
            <person name="Makela M.R."/>
            <person name="Stajich J."/>
            <person name="Grigoriev I.V."/>
            <person name="Mortensen U.H."/>
            <person name="De vries R.P."/>
            <person name="Baker S.E."/>
            <person name="Andersen M.R."/>
        </authorList>
    </citation>
    <scope>NUCLEOTIDE SEQUENCE [LARGE SCALE GENOMIC DNA]</scope>
    <source>
        <strain evidence="1 2">CBS 600.67</strain>
    </source>
</reference>
<keyword evidence="2" id="KW-1185">Reference proteome</keyword>
<evidence type="ECO:0008006" key="3">
    <source>
        <dbReference type="Google" id="ProtNLM"/>
    </source>
</evidence>
<organism evidence="1 2">
    <name type="scientific">Aspergillus cavernicola</name>
    <dbReference type="NCBI Taxonomy" id="176166"/>
    <lineage>
        <taxon>Eukaryota</taxon>
        <taxon>Fungi</taxon>
        <taxon>Dikarya</taxon>
        <taxon>Ascomycota</taxon>
        <taxon>Pezizomycotina</taxon>
        <taxon>Eurotiomycetes</taxon>
        <taxon>Eurotiomycetidae</taxon>
        <taxon>Eurotiales</taxon>
        <taxon>Aspergillaceae</taxon>
        <taxon>Aspergillus</taxon>
        <taxon>Aspergillus subgen. Nidulantes</taxon>
    </lineage>
</organism>
<proteinExistence type="predicted"/>
<name>A0ABR4HDD6_9EURO</name>
<protein>
    <recommendedName>
        <fullName evidence="3">Secreted protein</fullName>
    </recommendedName>
</protein>
<sequence>MVDVLVLALILCSWRNRFIRSLKDSIQVSLGRVQSSIRVSACICTLYARKRIEWIKRDSPKYYLRLEKISTP</sequence>
<evidence type="ECO:0000313" key="1">
    <source>
        <dbReference type="EMBL" id="KAL2813501.1"/>
    </source>
</evidence>